<organism evidence="1 2">
    <name type="scientific">Batillaria attramentaria</name>
    <dbReference type="NCBI Taxonomy" id="370345"/>
    <lineage>
        <taxon>Eukaryota</taxon>
        <taxon>Metazoa</taxon>
        <taxon>Spiralia</taxon>
        <taxon>Lophotrochozoa</taxon>
        <taxon>Mollusca</taxon>
        <taxon>Gastropoda</taxon>
        <taxon>Caenogastropoda</taxon>
        <taxon>Sorbeoconcha</taxon>
        <taxon>Cerithioidea</taxon>
        <taxon>Batillariidae</taxon>
        <taxon>Batillaria</taxon>
    </lineage>
</organism>
<evidence type="ECO:0008006" key="3">
    <source>
        <dbReference type="Google" id="ProtNLM"/>
    </source>
</evidence>
<evidence type="ECO:0000313" key="2">
    <source>
        <dbReference type="Proteomes" id="UP001519460"/>
    </source>
</evidence>
<sequence length="63" mass="6731">ELAGSQCQSDTETAAICVITRAIESYGHHSLLSLISTVFAVRSSTLDPADTTELPELRPLTNV</sequence>
<evidence type="ECO:0000313" key="1">
    <source>
        <dbReference type="EMBL" id="KAK7484134.1"/>
    </source>
</evidence>
<proteinExistence type="predicted"/>
<feature type="non-terminal residue" evidence="1">
    <location>
        <position position="1"/>
    </location>
</feature>
<keyword evidence="2" id="KW-1185">Reference proteome</keyword>
<reference evidence="1 2" key="1">
    <citation type="journal article" date="2023" name="Sci. Data">
        <title>Genome assembly of the Korean intertidal mud-creeper Batillaria attramentaria.</title>
        <authorList>
            <person name="Patra A.K."/>
            <person name="Ho P.T."/>
            <person name="Jun S."/>
            <person name="Lee S.J."/>
            <person name="Kim Y."/>
            <person name="Won Y.J."/>
        </authorList>
    </citation>
    <scope>NUCLEOTIDE SEQUENCE [LARGE SCALE GENOMIC DNA]</scope>
    <source>
        <strain evidence="1">Wonlab-2016</strain>
    </source>
</reference>
<gene>
    <name evidence="1" type="ORF">BaRGS_00024623</name>
</gene>
<dbReference type="EMBL" id="JACVVK020000215">
    <property type="protein sequence ID" value="KAK7484134.1"/>
    <property type="molecule type" value="Genomic_DNA"/>
</dbReference>
<dbReference type="Proteomes" id="UP001519460">
    <property type="component" value="Unassembled WGS sequence"/>
</dbReference>
<accession>A0ABD0KAI2</accession>
<comment type="caution">
    <text evidence="1">The sequence shown here is derived from an EMBL/GenBank/DDBJ whole genome shotgun (WGS) entry which is preliminary data.</text>
</comment>
<name>A0ABD0KAI2_9CAEN</name>
<protein>
    <recommendedName>
        <fullName evidence="3">Gigantea</fullName>
    </recommendedName>
</protein>
<dbReference type="AlphaFoldDB" id="A0ABD0KAI2"/>